<evidence type="ECO:0000256" key="7">
    <source>
        <dbReference type="ARBA" id="ARBA00022927"/>
    </source>
</evidence>
<protein>
    <submittedName>
        <fullName evidence="13">Protein TonB</fullName>
    </submittedName>
</protein>
<feature type="compositionally biased region" description="Basic and acidic residues" evidence="10">
    <location>
        <begin position="72"/>
        <end position="85"/>
    </location>
</feature>
<dbReference type="EMBL" id="FNJI01000019">
    <property type="protein sequence ID" value="SDP41495.1"/>
    <property type="molecule type" value="Genomic_DNA"/>
</dbReference>
<dbReference type="Pfam" id="PF03544">
    <property type="entry name" value="TonB_C"/>
    <property type="match status" value="1"/>
</dbReference>
<dbReference type="InterPro" id="IPR003538">
    <property type="entry name" value="TonB"/>
</dbReference>
<evidence type="ECO:0000256" key="4">
    <source>
        <dbReference type="ARBA" id="ARBA00022475"/>
    </source>
</evidence>
<dbReference type="GO" id="GO:0055085">
    <property type="term" value="P:transmembrane transport"/>
    <property type="evidence" value="ECO:0007669"/>
    <property type="project" value="InterPro"/>
</dbReference>
<dbReference type="InterPro" id="IPR051045">
    <property type="entry name" value="TonB-dependent_transducer"/>
</dbReference>
<keyword evidence="3" id="KW-0813">Transport</keyword>
<dbReference type="GO" id="GO:0015031">
    <property type="term" value="P:protein transport"/>
    <property type="evidence" value="ECO:0007669"/>
    <property type="project" value="UniProtKB-KW"/>
</dbReference>
<keyword evidence="8 11" id="KW-1133">Transmembrane helix</keyword>
<evidence type="ECO:0000256" key="6">
    <source>
        <dbReference type="ARBA" id="ARBA00022692"/>
    </source>
</evidence>
<dbReference type="GO" id="GO:0030288">
    <property type="term" value="C:outer membrane-bounded periplasmic space"/>
    <property type="evidence" value="ECO:0007669"/>
    <property type="project" value="InterPro"/>
</dbReference>
<gene>
    <name evidence="13" type="ORF">SAMN05660330_02689</name>
</gene>
<evidence type="ECO:0000256" key="1">
    <source>
        <dbReference type="ARBA" id="ARBA00004383"/>
    </source>
</evidence>
<dbReference type="GO" id="GO:0098797">
    <property type="term" value="C:plasma membrane protein complex"/>
    <property type="evidence" value="ECO:0007669"/>
    <property type="project" value="TreeGrafter"/>
</dbReference>
<proteinExistence type="inferred from homology"/>
<dbReference type="NCBIfam" id="TIGR01352">
    <property type="entry name" value="tonB_Cterm"/>
    <property type="match status" value="1"/>
</dbReference>
<keyword evidence="5" id="KW-0997">Cell inner membrane</keyword>
<feature type="domain" description="TonB C-terminal" evidence="12">
    <location>
        <begin position="137"/>
        <end position="227"/>
    </location>
</feature>
<organism evidence="13 14">
    <name type="scientific">Desulforhopalus singaporensis</name>
    <dbReference type="NCBI Taxonomy" id="91360"/>
    <lineage>
        <taxon>Bacteria</taxon>
        <taxon>Pseudomonadati</taxon>
        <taxon>Thermodesulfobacteriota</taxon>
        <taxon>Desulfobulbia</taxon>
        <taxon>Desulfobulbales</taxon>
        <taxon>Desulfocapsaceae</taxon>
        <taxon>Desulforhopalus</taxon>
    </lineage>
</organism>
<feature type="region of interest" description="Disordered" evidence="10">
    <location>
        <begin position="71"/>
        <end position="96"/>
    </location>
</feature>
<dbReference type="SUPFAM" id="SSF74653">
    <property type="entry name" value="TolA/TonB C-terminal domain"/>
    <property type="match status" value="1"/>
</dbReference>
<keyword evidence="4" id="KW-1003">Cell membrane</keyword>
<sequence length="227" mass="24873">MSTTIDINKQFIHRQRTALSLAVVVAVILNGCLFALMPALITSDANDQLPAAVVSQVKVVRLPGRVVTRKVKPVEEEKPKSELRTSAKSQPKPIPNLSLSFVTNSKLPEKPSSLRLPPPNTALVFTPVVGDVFSAGELDVPMTILARTPPFYPLRARQRGIEGWVKVKLLVDEEGNVTEVSIVEAQPEGVFEKSVRRCVGSWRFQPGTVEGTPVKAQVETTVKFELE</sequence>
<evidence type="ECO:0000256" key="11">
    <source>
        <dbReference type="SAM" id="Phobius"/>
    </source>
</evidence>
<dbReference type="STRING" id="91360.SAMN05660330_02689"/>
<dbReference type="RefSeq" id="WP_092223671.1">
    <property type="nucleotide sequence ID" value="NZ_FNJI01000019.1"/>
</dbReference>
<evidence type="ECO:0000256" key="9">
    <source>
        <dbReference type="ARBA" id="ARBA00023136"/>
    </source>
</evidence>
<dbReference type="InterPro" id="IPR006260">
    <property type="entry name" value="TonB/TolA_C"/>
</dbReference>
<dbReference type="GO" id="GO:0015891">
    <property type="term" value="P:siderophore transport"/>
    <property type="evidence" value="ECO:0007669"/>
    <property type="project" value="InterPro"/>
</dbReference>
<keyword evidence="7" id="KW-0653">Protein transport</keyword>
<evidence type="ECO:0000256" key="5">
    <source>
        <dbReference type="ARBA" id="ARBA00022519"/>
    </source>
</evidence>
<dbReference type="InterPro" id="IPR037682">
    <property type="entry name" value="TonB_C"/>
</dbReference>
<dbReference type="PANTHER" id="PTHR33446">
    <property type="entry name" value="PROTEIN TONB-RELATED"/>
    <property type="match status" value="1"/>
</dbReference>
<evidence type="ECO:0000313" key="13">
    <source>
        <dbReference type="EMBL" id="SDP41495.1"/>
    </source>
</evidence>
<evidence type="ECO:0000256" key="10">
    <source>
        <dbReference type="SAM" id="MobiDB-lite"/>
    </source>
</evidence>
<feature type="transmembrane region" description="Helical" evidence="11">
    <location>
        <begin position="21"/>
        <end position="41"/>
    </location>
</feature>
<evidence type="ECO:0000256" key="8">
    <source>
        <dbReference type="ARBA" id="ARBA00022989"/>
    </source>
</evidence>
<comment type="similarity">
    <text evidence="2">Belongs to the TonB family.</text>
</comment>
<evidence type="ECO:0000256" key="3">
    <source>
        <dbReference type="ARBA" id="ARBA00022448"/>
    </source>
</evidence>
<dbReference type="Gene3D" id="3.30.1150.10">
    <property type="match status" value="1"/>
</dbReference>
<name>A0A1H0SIK8_9BACT</name>
<evidence type="ECO:0000313" key="14">
    <source>
        <dbReference type="Proteomes" id="UP000199073"/>
    </source>
</evidence>
<keyword evidence="14" id="KW-1185">Reference proteome</keyword>
<reference evidence="13 14" key="1">
    <citation type="submission" date="2016-10" db="EMBL/GenBank/DDBJ databases">
        <authorList>
            <person name="de Groot N.N."/>
        </authorList>
    </citation>
    <scope>NUCLEOTIDE SEQUENCE [LARGE SCALE GENOMIC DNA]</scope>
    <source>
        <strain evidence="13 14">DSM 12130</strain>
    </source>
</reference>
<dbReference type="PRINTS" id="PR01374">
    <property type="entry name" value="TONBPROTEIN"/>
</dbReference>
<accession>A0A1H0SIK8</accession>
<comment type="subcellular location">
    <subcellularLocation>
        <location evidence="1">Cell inner membrane</location>
        <topology evidence="1">Single-pass membrane protein</topology>
        <orientation evidence="1">Periplasmic side</orientation>
    </subcellularLocation>
</comment>
<evidence type="ECO:0000259" key="12">
    <source>
        <dbReference type="PROSITE" id="PS52015"/>
    </source>
</evidence>
<dbReference type="GO" id="GO:0031992">
    <property type="term" value="F:energy transducer activity"/>
    <property type="evidence" value="ECO:0007669"/>
    <property type="project" value="InterPro"/>
</dbReference>
<dbReference type="PROSITE" id="PS52015">
    <property type="entry name" value="TONB_CTD"/>
    <property type="match status" value="1"/>
</dbReference>
<dbReference type="AlphaFoldDB" id="A0A1H0SIK8"/>
<dbReference type="Proteomes" id="UP000199073">
    <property type="component" value="Unassembled WGS sequence"/>
</dbReference>
<keyword evidence="9 11" id="KW-0472">Membrane</keyword>
<evidence type="ECO:0000256" key="2">
    <source>
        <dbReference type="ARBA" id="ARBA00006555"/>
    </source>
</evidence>
<dbReference type="OrthoDB" id="9810145at2"/>
<dbReference type="PANTHER" id="PTHR33446:SF2">
    <property type="entry name" value="PROTEIN TONB"/>
    <property type="match status" value="1"/>
</dbReference>
<keyword evidence="6 11" id="KW-0812">Transmembrane</keyword>